<evidence type="ECO:0000313" key="3">
    <source>
        <dbReference type="Proteomes" id="UP000092582"/>
    </source>
</evidence>
<feature type="transmembrane region" description="Helical" evidence="1">
    <location>
        <begin position="228"/>
        <end position="247"/>
    </location>
</feature>
<feature type="transmembrane region" description="Helical" evidence="1">
    <location>
        <begin position="126"/>
        <end position="148"/>
    </location>
</feature>
<feature type="transmembrane region" description="Helical" evidence="1">
    <location>
        <begin position="253"/>
        <end position="275"/>
    </location>
</feature>
<dbReference type="OrthoDB" id="3671258at2"/>
<keyword evidence="3" id="KW-1185">Reference proteome</keyword>
<keyword evidence="1" id="KW-0472">Membrane</keyword>
<keyword evidence="1" id="KW-0812">Transmembrane</keyword>
<proteinExistence type="predicted"/>
<feature type="transmembrane region" description="Helical" evidence="1">
    <location>
        <begin position="75"/>
        <end position="98"/>
    </location>
</feature>
<dbReference type="STRING" id="670052.PA27867_3000"/>
<sequence length="288" mass="30941">MSHSTTSPDTTTGRNTRGLILLSIGVVLTIAAIVLLVVTVVGISSLQSDALARINEENLSYRAEFGFVERELSTLSAMVAFPAGLLVAAACFLIPGYLRRRGVIAQRDTTFWAGGSNRATFKPLPLGLHAAWLLVPLAAWVLLVFIPVQNLLGGTAWPAGLQDENSTAVWMLLASYGGLAAGLFAVILVSLLKKIVYTGHISRHPDAVDGSAGKRTWRWVTFRWRFDLWLAGLGGAFIGLCWIALGFEDTPFFVTTLIIGLALLAAGVLLAVNYWRAGEPLGKAESYS</sequence>
<feature type="transmembrane region" description="Helical" evidence="1">
    <location>
        <begin position="168"/>
        <end position="192"/>
    </location>
</feature>
<dbReference type="RefSeq" id="WP_066597708.1">
    <property type="nucleotide sequence ID" value="NZ_CP016282.1"/>
</dbReference>
<accession>A0A1B1BN64</accession>
<evidence type="ECO:0000313" key="2">
    <source>
        <dbReference type="EMBL" id="ANP73936.1"/>
    </source>
</evidence>
<dbReference type="Proteomes" id="UP000092582">
    <property type="component" value="Chromosome 1"/>
</dbReference>
<keyword evidence="1" id="KW-1133">Transmembrane helix</keyword>
<name>A0A1B1BN64_9MICO</name>
<dbReference type="KEGG" id="cart:PA27867_3000"/>
<evidence type="ECO:0000256" key="1">
    <source>
        <dbReference type="SAM" id="Phobius"/>
    </source>
</evidence>
<reference evidence="2 3" key="1">
    <citation type="submission" date="2016-06" db="EMBL/GenBank/DDBJ databases">
        <title>Genome sequencing of Cryobacterium arcticum PAMC 27867.</title>
        <authorList>
            <person name="Lee J."/>
            <person name="Kim O.-S."/>
        </authorList>
    </citation>
    <scope>NUCLEOTIDE SEQUENCE [LARGE SCALE GENOMIC DNA]</scope>
    <source>
        <strain evidence="2 3">PAMC 27867</strain>
    </source>
</reference>
<feature type="transmembrane region" description="Helical" evidence="1">
    <location>
        <begin position="20"/>
        <end position="43"/>
    </location>
</feature>
<dbReference type="EMBL" id="CP016282">
    <property type="protein sequence ID" value="ANP73936.1"/>
    <property type="molecule type" value="Genomic_DNA"/>
</dbReference>
<organism evidence="2 3">
    <name type="scientific">Cryobacterium arcticum</name>
    <dbReference type="NCBI Taxonomy" id="670052"/>
    <lineage>
        <taxon>Bacteria</taxon>
        <taxon>Bacillati</taxon>
        <taxon>Actinomycetota</taxon>
        <taxon>Actinomycetes</taxon>
        <taxon>Micrococcales</taxon>
        <taxon>Microbacteriaceae</taxon>
        <taxon>Cryobacterium</taxon>
    </lineage>
</organism>
<dbReference type="AlphaFoldDB" id="A0A1B1BN64"/>
<gene>
    <name evidence="2" type="ORF">PA27867_3000</name>
</gene>
<protein>
    <submittedName>
        <fullName evidence="2">Uncharacterized protein</fullName>
    </submittedName>
</protein>